<keyword evidence="1" id="KW-0812">Transmembrane</keyword>
<keyword evidence="1" id="KW-0472">Membrane</keyword>
<feature type="transmembrane region" description="Helical" evidence="1">
    <location>
        <begin position="159"/>
        <end position="175"/>
    </location>
</feature>
<accession>A0A0N8PRA5</accession>
<keyword evidence="1" id="KW-1133">Transmembrane helix</keyword>
<feature type="non-terminal residue" evidence="2">
    <location>
        <position position="292"/>
    </location>
</feature>
<evidence type="ECO:0000313" key="2">
    <source>
        <dbReference type="EMBL" id="KPV49381.1"/>
    </source>
</evidence>
<dbReference type="AlphaFoldDB" id="A0A0N8PRA5"/>
<evidence type="ECO:0000256" key="1">
    <source>
        <dbReference type="SAM" id="Phobius"/>
    </source>
</evidence>
<keyword evidence="3" id="KW-1185">Reference proteome</keyword>
<name>A0A0N8PRA5_9CHLR</name>
<feature type="transmembrane region" description="Helical" evidence="1">
    <location>
        <begin position="48"/>
        <end position="66"/>
    </location>
</feature>
<feature type="transmembrane region" description="Helical" evidence="1">
    <location>
        <begin position="127"/>
        <end position="147"/>
    </location>
</feature>
<sequence>MNNLFARLRPHRARLKLAAMAALALGAILLILRWGGVAQPGPLLVVGVLVFMGMMSAMAALAWWLYRSPIPGAAPAQLARSAGLYQLIVLLVGISSILSLFGAVWDAEWHQLFGSFGDDFLWPPHMLLYASFALVALFAGVGMLFLVRGASDLRRQFRADPLIGLIGLTAFYMILGVPSDQLWHALYGADLTAWSLPHVMLAACYTLIILAAMAMQLGVIPPAPWRGLRALTGRELVVAGLAGMSLSQLLLIGTIEWQGITSISNQRGDVFGQAFWDRPEWLFPAVLLAVAL</sequence>
<dbReference type="Proteomes" id="UP000050509">
    <property type="component" value="Unassembled WGS sequence"/>
</dbReference>
<organism evidence="2 3">
    <name type="scientific">Kouleothrix aurantiaca</name>
    <dbReference type="NCBI Taxonomy" id="186479"/>
    <lineage>
        <taxon>Bacteria</taxon>
        <taxon>Bacillati</taxon>
        <taxon>Chloroflexota</taxon>
        <taxon>Chloroflexia</taxon>
        <taxon>Chloroflexales</taxon>
        <taxon>Roseiflexineae</taxon>
        <taxon>Roseiflexaceae</taxon>
        <taxon>Kouleothrix</taxon>
    </lineage>
</organism>
<proteinExistence type="predicted"/>
<feature type="transmembrane region" description="Helical" evidence="1">
    <location>
        <begin position="87"/>
        <end position="107"/>
    </location>
</feature>
<evidence type="ECO:0000313" key="3">
    <source>
        <dbReference type="Proteomes" id="UP000050509"/>
    </source>
</evidence>
<comment type="caution">
    <text evidence="2">The sequence shown here is derived from an EMBL/GenBank/DDBJ whole genome shotgun (WGS) entry which is preliminary data.</text>
</comment>
<dbReference type="EMBL" id="LJCR01002010">
    <property type="protein sequence ID" value="KPV49381.1"/>
    <property type="molecule type" value="Genomic_DNA"/>
</dbReference>
<reference evidence="2 3" key="1">
    <citation type="submission" date="2015-09" db="EMBL/GenBank/DDBJ databases">
        <title>Draft genome sequence of Kouleothrix aurantiaca JCM 19913.</title>
        <authorList>
            <person name="Hemp J."/>
        </authorList>
    </citation>
    <scope>NUCLEOTIDE SEQUENCE [LARGE SCALE GENOMIC DNA]</scope>
    <source>
        <strain evidence="2 3">COM-B</strain>
    </source>
</reference>
<gene>
    <name evidence="2" type="ORF">SE17_32975</name>
</gene>
<feature type="transmembrane region" description="Helical" evidence="1">
    <location>
        <begin position="195"/>
        <end position="215"/>
    </location>
</feature>
<protein>
    <submittedName>
        <fullName evidence="2">Uncharacterized protein</fullName>
    </submittedName>
</protein>